<comment type="caution">
    <text evidence="16">The sequence shown here is derived from an EMBL/GenBank/DDBJ whole genome shotgun (WGS) entry which is preliminary data.</text>
</comment>
<evidence type="ECO:0000313" key="16">
    <source>
        <dbReference type="EMBL" id="KRT86335.1"/>
    </source>
</evidence>
<evidence type="ECO:0000256" key="7">
    <source>
        <dbReference type="ARBA" id="ARBA00022741"/>
    </source>
</evidence>
<gene>
    <name evidence="16" type="ORF">AMK59_587</name>
</gene>
<proteinExistence type="inferred from homology"/>
<keyword evidence="9" id="KW-0460">Magnesium</keyword>
<keyword evidence="11" id="KW-0115">cAMP biosynthesis</keyword>
<dbReference type="EC" id="4.6.1.1" evidence="4"/>
<dbReference type="PROSITE" id="PS50125">
    <property type="entry name" value="GUANYLATE_CYCLASE_2"/>
    <property type="match status" value="1"/>
</dbReference>
<dbReference type="InterPro" id="IPR029787">
    <property type="entry name" value="Nucleotide_cyclase"/>
</dbReference>
<organism evidence="16 17">
    <name type="scientific">Oryctes borbonicus</name>
    <dbReference type="NCBI Taxonomy" id="1629725"/>
    <lineage>
        <taxon>Eukaryota</taxon>
        <taxon>Metazoa</taxon>
        <taxon>Ecdysozoa</taxon>
        <taxon>Arthropoda</taxon>
        <taxon>Hexapoda</taxon>
        <taxon>Insecta</taxon>
        <taxon>Pterygota</taxon>
        <taxon>Neoptera</taxon>
        <taxon>Endopterygota</taxon>
        <taxon>Coleoptera</taxon>
        <taxon>Polyphaga</taxon>
        <taxon>Scarabaeiformia</taxon>
        <taxon>Scarabaeidae</taxon>
        <taxon>Dynastinae</taxon>
        <taxon>Oryctes</taxon>
    </lineage>
</organism>
<evidence type="ECO:0000256" key="11">
    <source>
        <dbReference type="ARBA" id="ARBA00022998"/>
    </source>
</evidence>
<keyword evidence="8" id="KW-0067">ATP-binding</keyword>
<dbReference type="AlphaFoldDB" id="A0A0T6BGB3"/>
<evidence type="ECO:0000256" key="3">
    <source>
        <dbReference type="ARBA" id="ARBA00004141"/>
    </source>
</evidence>
<dbReference type="PROSITE" id="PS00452">
    <property type="entry name" value="GUANYLATE_CYCLASE_1"/>
    <property type="match status" value="1"/>
</dbReference>
<comment type="similarity">
    <text evidence="14">Belongs to the adenylyl cyclase class-4/guanylyl cyclase family.</text>
</comment>
<dbReference type="Gene3D" id="3.30.70.1230">
    <property type="entry name" value="Nucleotide cyclase"/>
    <property type="match status" value="1"/>
</dbReference>
<evidence type="ECO:0000256" key="13">
    <source>
        <dbReference type="ARBA" id="ARBA00023239"/>
    </source>
</evidence>
<evidence type="ECO:0000259" key="15">
    <source>
        <dbReference type="PROSITE" id="PS50125"/>
    </source>
</evidence>
<evidence type="ECO:0000313" key="17">
    <source>
        <dbReference type="Proteomes" id="UP000051574"/>
    </source>
</evidence>
<dbReference type="Proteomes" id="UP000051574">
    <property type="component" value="Unassembled WGS sequence"/>
</dbReference>
<evidence type="ECO:0000256" key="8">
    <source>
        <dbReference type="ARBA" id="ARBA00022840"/>
    </source>
</evidence>
<keyword evidence="6" id="KW-0479">Metal-binding</keyword>
<dbReference type="SUPFAM" id="SSF55073">
    <property type="entry name" value="Nucleotide cyclase"/>
    <property type="match status" value="1"/>
</dbReference>
<evidence type="ECO:0000256" key="6">
    <source>
        <dbReference type="ARBA" id="ARBA00022723"/>
    </source>
</evidence>
<dbReference type="Pfam" id="PF00211">
    <property type="entry name" value="Guanylate_cyc"/>
    <property type="match status" value="1"/>
</dbReference>
<dbReference type="InterPro" id="IPR018297">
    <property type="entry name" value="A/G_cyclase_CS"/>
</dbReference>
<dbReference type="PANTHER" id="PTHR45627:SF23">
    <property type="entry name" value="AT30656P-RELATED"/>
    <property type="match status" value="1"/>
</dbReference>
<comment type="cofactor">
    <cofactor evidence="2">
        <name>Mg(2+)</name>
        <dbReference type="ChEBI" id="CHEBI:18420"/>
    </cofactor>
</comment>
<feature type="domain" description="Guanylate cyclase" evidence="15">
    <location>
        <begin position="1"/>
        <end position="122"/>
    </location>
</feature>
<evidence type="ECO:0000256" key="4">
    <source>
        <dbReference type="ARBA" id="ARBA00012201"/>
    </source>
</evidence>
<dbReference type="PANTHER" id="PTHR45627">
    <property type="entry name" value="ADENYLATE CYCLASE TYPE 1"/>
    <property type="match status" value="1"/>
</dbReference>
<dbReference type="GO" id="GO:0004016">
    <property type="term" value="F:adenylate cyclase activity"/>
    <property type="evidence" value="ECO:0007669"/>
    <property type="project" value="UniProtKB-EC"/>
</dbReference>
<dbReference type="GO" id="GO:0005524">
    <property type="term" value="F:ATP binding"/>
    <property type="evidence" value="ECO:0007669"/>
    <property type="project" value="UniProtKB-KW"/>
</dbReference>
<comment type="catalytic activity">
    <reaction evidence="1">
        <text>ATP = 3',5'-cyclic AMP + diphosphate</text>
        <dbReference type="Rhea" id="RHEA:15389"/>
        <dbReference type="ChEBI" id="CHEBI:30616"/>
        <dbReference type="ChEBI" id="CHEBI:33019"/>
        <dbReference type="ChEBI" id="CHEBI:58165"/>
        <dbReference type="EC" id="4.6.1.1"/>
    </reaction>
</comment>
<keyword evidence="7" id="KW-0547">Nucleotide-binding</keyword>
<comment type="subcellular location">
    <subcellularLocation>
        <location evidence="3">Membrane</location>
        <topology evidence="3">Multi-pass membrane protein</topology>
    </subcellularLocation>
</comment>
<dbReference type="GO" id="GO:0005886">
    <property type="term" value="C:plasma membrane"/>
    <property type="evidence" value="ECO:0007669"/>
    <property type="project" value="TreeGrafter"/>
</dbReference>
<sequence length="128" mass="14313">MTSTLKSVRLVETLHELFARFDDASRDLNVQRIKFLGDCYYCVGGLPDESSSKQDRDNHADACVQLGLEMIAIIADVRQEFNLNINMRIGVHSGSIIGGIIGTTKWQFDIWSKDVYIANRMETTGQAG</sequence>
<dbReference type="GO" id="GO:0007189">
    <property type="term" value="P:adenylate cyclase-activating G protein-coupled receptor signaling pathway"/>
    <property type="evidence" value="ECO:0007669"/>
    <property type="project" value="TreeGrafter"/>
</dbReference>
<keyword evidence="10" id="KW-1133">Transmembrane helix</keyword>
<keyword evidence="13 14" id="KW-0456">Lyase</keyword>
<evidence type="ECO:0000256" key="9">
    <source>
        <dbReference type="ARBA" id="ARBA00022842"/>
    </source>
</evidence>
<keyword evidence="12" id="KW-0472">Membrane</keyword>
<dbReference type="CDD" id="cd07302">
    <property type="entry name" value="CHD"/>
    <property type="match status" value="1"/>
</dbReference>
<evidence type="ECO:0000256" key="12">
    <source>
        <dbReference type="ARBA" id="ARBA00023136"/>
    </source>
</evidence>
<dbReference type="InterPro" id="IPR001054">
    <property type="entry name" value="A/G_cyclase"/>
</dbReference>
<evidence type="ECO:0000256" key="1">
    <source>
        <dbReference type="ARBA" id="ARBA00001593"/>
    </source>
</evidence>
<keyword evidence="17" id="KW-1185">Reference proteome</keyword>
<evidence type="ECO:0000256" key="5">
    <source>
        <dbReference type="ARBA" id="ARBA00022692"/>
    </source>
</evidence>
<name>A0A0T6BGB3_9SCAR</name>
<keyword evidence="5" id="KW-0812">Transmembrane</keyword>
<dbReference type="GO" id="GO:0006171">
    <property type="term" value="P:cAMP biosynthetic process"/>
    <property type="evidence" value="ECO:0007669"/>
    <property type="project" value="UniProtKB-KW"/>
</dbReference>
<evidence type="ECO:0000256" key="14">
    <source>
        <dbReference type="RuleBase" id="RU000405"/>
    </source>
</evidence>
<evidence type="ECO:0000256" key="10">
    <source>
        <dbReference type="ARBA" id="ARBA00022989"/>
    </source>
</evidence>
<accession>A0A0T6BGB3</accession>
<dbReference type="EMBL" id="LJIG01000605">
    <property type="protein sequence ID" value="KRT86335.1"/>
    <property type="molecule type" value="Genomic_DNA"/>
</dbReference>
<evidence type="ECO:0000256" key="2">
    <source>
        <dbReference type="ARBA" id="ARBA00001946"/>
    </source>
</evidence>
<protein>
    <recommendedName>
        <fullName evidence="4">adenylate cyclase</fullName>
        <ecNumber evidence="4">4.6.1.1</ecNumber>
    </recommendedName>
</protein>
<reference evidence="16 17" key="1">
    <citation type="submission" date="2015-09" db="EMBL/GenBank/DDBJ databases">
        <title>Draft genome of the scarab beetle Oryctes borbonicus.</title>
        <authorList>
            <person name="Meyer J.M."/>
            <person name="Markov G.V."/>
            <person name="Baskaran P."/>
            <person name="Herrmann M."/>
            <person name="Sommer R.J."/>
            <person name="Roedelsperger C."/>
        </authorList>
    </citation>
    <scope>NUCLEOTIDE SEQUENCE [LARGE SCALE GENOMIC DNA]</scope>
    <source>
        <strain evidence="16">OB123</strain>
        <tissue evidence="16">Whole animal</tissue>
    </source>
</reference>
<dbReference type="SMART" id="SM00044">
    <property type="entry name" value="CYCc"/>
    <property type="match status" value="1"/>
</dbReference>
<dbReference type="OrthoDB" id="6147412at2759"/>
<dbReference type="GO" id="GO:0046872">
    <property type="term" value="F:metal ion binding"/>
    <property type="evidence" value="ECO:0007669"/>
    <property type="project" value="UniProtKB-KW"/>
</dbReference>
<dbReference type="GO" id="GO:0035556">
    <property type="term" value="P:intracellular signal transduction"/>
    <property type="evidence" value="ECO:0007669"/>
    <property type="project" value="InterPro"/>
</dbReference>